<accession>A0ABY7NIC6</accession>
<proteinExistence type="inferred from homology"/>
<dbReference type="InterPro" id="IPR000326">
    <property type="entry name" value="PAP2/HPO"/>
</dbReference>
<dbReference type="EMBL" id="CP115174">
    <property type="protein sequence ID" value="WBO21093.1"/>
    <property type="molecule type" value="Genomic_DNA"/>
</dbReference>
<dbReference type="RefSeq" id="WP_270075743.1">
    <property type="nucleotide sequence ID" value="NZ_CP115174.1"/>
</dbReference>
<feature type="chain" id="PRO_5046998398" description="Acid phosphatase" evidence="2">
    <location>
        <begin position="22"/>
        <end position="262"/>
    </location>
</feature>
<organism evidence="4 5">
    <name type="scientific">Sphingomonas abietis</name>
    <dbReference type="NCBI Taxonomy" id="3012344"/>
    <lineage>
        <taxon>Bacteria</taxon>
        <taxon>Pseudomonadati</taxon>
        <taxon>Pseudomonadota</taxon>
        <taxon>Alphaproteobacteria</taxon>
        <taxon>Sphingomonadales</taxon>
        <taxon>Sphingomonadaceae</taxon>
        <taxon>Sphingomonas</taxon>
    </lineage>
</organism>
<keyword evidence="5" id="KW-1185">Reference proteome</keyword>
<keyword evidence="1" id="KW-0378">Hydrolase</keyword>
<evidence type="ECO:0000259" key="3">
    <source>
        <dbReference type="SMART" id="SM00014"/>
    </source>
</evidence>
<keyword evidence="2" id="KW-0732">Signal</keyword>
<gene>
    <name evidence="4" type="ORF">PBT88_12860</name>
</gene>
<dbReference type="Proteomes" id="UP001210865">
    <property type="component" value="Chromosome"/>
</dbReference>
<dbReference type="CDD" id="cd03397">
    <property type="entry name" value="PAP2_acid_phosphatase"/>
    <property type="match status" value="1"/>
</dbReference>
<dbReference type="SMART" id="SM00014">
    <property type="entry name" value="acidPPc"/>
    <property type="match status" value="1"/>
</dbReference>
<evidence type="ECO:0000313" key="5">
    <source>
        <dbReference type="Proteomes" id="UP001210865"/>
    </source>
</evidence>
<dbReference type="InterPro" id="IPR001011">
    <property type="entry name" value="Acid_Pase_classA_bac"/>
</dbReference>
<dbReference type="SUPFAM" id="SSF48317">
    <property type="entry name" value="Acid phosphatase/Vanadium-dependent haloperoxidase"/>
    <property type="match status" value="1"/>
</dbReference>
<dbReference type="Gene3D" id="1.20.144.10">
    <property type="entry name" value="Phosphatidic acid phosphatase type 2/haloperoxidase"/>
    <property type="match status" value="1"/>
</dbReference>
<comment type="catalytic activity">
    <reaction evidence="1">
        <text>a phosphate monoester + H2O = an alcohol + phosphate</text>
        <dbReference type="Rhea" id="RHEA:15017"/>
        <dbReference type="ChEBI" id="CHEBI:15377"/>
        <dbReference type="ChEBI" id="CHEBI:30879"/>
        <dbReference type="ChEBI" id="CHEBI:43474"/>
        <dbReference type="ChEBI" id="CHEBI:67140"/>
        <dbReference type="EC" id="3.1.3.2"/>
    </reaction>
</comment>
<feature type="domain" description="Phosphatidic acid phosphatase type 2/haloperoxidase" evidence="3">
    <location>
        <begin position="109"/>
        <end position="219"/>
    </location>
</feature>
<name>A0ABY7NIC6_9SPHN</name>
<comment type="similarity">
    <text evidence="1">Belongs to the class A bacterial acid phosphatase family.</text>
</comment>
<evidence type="ECO:0000256" key="1">
    <source>
        <dbReference type="PIRNR" id="PIRNR000897"/>
    </source>
</evidence>
<dbReference type="PIRSF" id="PIRSF000897">
    <property type="entry name" value="Acid_Ptase_ClsA"/>
    <property type="match status" value="1"/>
</dbReference>
<dbReference type="PRINTS" id="PR00483">
    <property type="entry name" value="BACPHPHTASE"/>
</dbReference>
<protein>
    <recommendedName>
        <fullName evidence="1">Acid phosphatase</fullName>
        <ecNumber evidence="1">3.1.3.2</ecNumber>
    </recommendedName>
</protein>
<feature type="signal peptide" evidence="2">
    <location>
        <begin position="1"/>
        <end position="21"/>
    </location>
</feature>
<dbReference type="InterPro" id="IPR036938">
    <property type="entry name" value="PAP2/HPO_sf"/>
</dbReference>
<evidence type="ECO:0000256" key="2">
    <source>
        <dbReference type="SAM" id="SignalP"/>
    </source>
</evidence>
<reference evidence="4 5" key="1">
    <citation type="submission" date="2022-12" db="EMBL/GenBank/DDBJ databases">
        <title>Sphingomonas abieness sp. nov., an endophytic bacterium isolated from Abies koreana.</title>
        <authorList>
            <person name="Jiang L."/>
            <person name="Lee J."/>
        </authorList>
    </citation>
    <scope>NUCLEOTIDE SEQUENCE [LARGE SCALE GENOMIC DNA]</scope>
    <source>
        <strain evidence="5">PAMB 00755</strain>
    </source>
</reference>
<dbReference type="Pfam" id="PF01569">
    <property type="entry name" value="PAP2"/>
    <property type="match status" value="1"/>
</dbReference>
<sequence length="262" mass="28435">MRILPLARPLLALTLASAALATTLGAEKPHGYLPEGAFDLLQVLPPAPVKGDARYKADRTIFKQTRKMIGTPRYQLATSDVKTDQRSLMADFSCAVGVTLTPENAPRTQALVARARVDTSRQTNIAKDFYKRQRPFLIDHGDICEPKAELMDSYDYPSGHTTLGWTWASVLSDLVPDRATQIMARGRAYGDSRFICGAHNESAVEGGKLSAGATMSVVRTTAAYQADAAAARAELNALRRAPNTEKPTGCEMETALVAQRVQ</sequence>
<evidence type="ECO:0000313" key="4">
    <source>
        <dbReference type="EMBL" id="WBO21093.1"/>
    </source>
</evidence>
<dbReference type="EC" id="3.1.3.2" evidence="1"/>